<dbReference type="InterPro" id="IPR044730">
    <property type="entry name" value="RNase_H-like_dom_plant"/>
</dbReference>
<dbReference type="Pfam" id="PF13456">
    <property type="entry name" value="RVT_3"/>
    <property type="match status" value="1"/>
</dbReference>
<dbReference type="Proteomes" id="UP001231189">
    <property type="component" value="Unassembled WGS sequence"/>
</dbReference>
<dbReference type="PANTHER" id="PTHR47074:SF73">
    <property type="entry name" value="OS04G0448401 PROTEIN"/>
    <property type="match status" value="1"/>
</dbReference>
<sequence>MGRPIRLSLKRSNVDAAVRENNGEGVVGAIARSAQGEFMGASSLVFPSSNDPDTLEMLPCREACALPRDLSLRSVRVATNCSNAVRSLERGTMGAYAHIVQEIVQVKKNFQELVFVHEGWSLNKEAHALARSAIYDEPGRCWLLDYTSYGQRKFFQHKEKIIFFTKDIVDKLFGFPLGTKPFVMDSSDPDIIIEVEQLLAQYKQGRKTIPVKIRDISLTPYGTPIQILLDAPQARDGDAVLQVVANDLIDHPPEPNQAILGELFVDDFNEDGYYNQEGAKPAVALVAEGEYH</sequence>
<dbReference type="EMBL" id="JAUUTY010000007">
    <property type="protein sequence ID" value="KAK1609349.1"/>
    <property type="molecule type" value="Genomic_DNA"/>
</dbReference>
<accession>A0AAD8VJX8</accession>
<evidence type="ECO:0000313" key="2">
    <source>
        <dbReference type="EMBL" id="KAK1609349.1"/>
    </source>
</evidence>
<dbReference type="AlphaFoldDB" id="A0AAD8VJX8"/>
<proteinExistence type="predicted"/>
<feature type="domain" description="RNase H type-1" evidence="1">
    <location>
        <begin position="13"/>
        <end position="133"/>
    </location>
</feature>
<dbReference type="CDD" id="cd06222">
    <property type="entry name" value="RNase_H_like"/>
    <property type="match status" value="1"/>
</dbReference>
<dbReference type="InterPro" id="IPR012337">
    <property type="entry name" value="RNaseH-like_sf"/>
</dbReference>
<reference evidence="2" key="1">
    <citation type="submission" date="2023-07" db="EMBL/GenBank/DDBJ databases">
        <title>A chromosome-level genome assembly of Lolium multiflorum.</title>
        <authorList>
            <person name="Chen Y."/>
            <person name="Copetti D."/>
            <person name="Kolliker R."/>
            <person name="Studer B."/>
        </authorList>
    </citation>
    <scope>NUCLEOTIDE SEQUENCE</scope>
    <source>
        <strain evidence="2">02402/16</strain>
        <tissue evidence="2">Leaf</tissue>
    </source>
</reference>
<gene>
    <name evidence="2" type="ORF">QYE76_033022</name>
</gene>
<dbReference type="SUPFAM" id="SSF53098">
    <property type="entry name" value="Ribonuclease H-like"/>
    <property type="match status" value="1"/>
</dbReference>
<organism evidence="2 3">
    <name type="scientific">Lolium multiflorum</name>
    <name type="common">Italian ryegrass</name>
    <name type="synonym">Lolium perenne subsp. multiflorum</name>
    <dbReference type="NCBI Taxonomy" id="4521"/>
    <lineage>
        <taxon>Eukaryota</taxon>
        <taxon>Viridiplantae</taxon>
        <taxon>Streptophyta</taxon>
        <taxon>Embryophyta</taxon>
        <taxon>Tracheophyta</taxon>
        <taxon>Spermatophyta</taxon>
        <taxon>Magnoliopsida</taxon>
        <taxon>Liliopsida</taxon>
        <taxon>Poales</taxon>
        <taxon>Poaceae</taxon>
        <taxon>BOP clade</taxon>
        <taxon>Pooideae</taxon>
        <taxon>Poodae</taxon>
        <taxon>Poeae</taxon>
        <taxon>Poeae Chloroplast Group 2 (Poeae type)</taxon>
        <taxon>Loliodinae</taxon>
        <taxon>Loliinae</taxon>
        <taxon>Lolium</taxon>
    </lineage>
</organism>
<dbReference type="InterPro" id="IPR052929">
    <property type="entry name" value="RNase_H-like_EbsB-rel"/>
</dbReference>
<comment type="caution">
    <text evidence="2">The sequence shown here is derived from an EMBL/GenBank/DDBJ whole genome shotgun (WGS) entry which is preliminary data.</text>
</comment>
<name>A0AAD8VJX8_LOLMU</name>
<keyword evidence="3" id="KW-1185">Reference proteome</keyword>
<protein>
    <recommendedName>
        <fullName evidence="1">RNase H type-1 domain-containing protein</fullName>
    </recommendedName>
</protein>
<evidence type="ECO:0000313" key="3">
    <source>
        <dbReference type="Proteomes" id="UP001231189"/>
    </source>
</evidence>
<dbReference type="GO" id="GO:0003676">
    <property type="term" value="F:nucleic acid binding"/>
    <property type="evidence" value="ECO:0007669"/>
    <property type="project" value="InterPro"/>
</dbReference>
<dbReference type="PANTHER" id="PTHR47074">
    <property type="entry name" value="BNAC02G40300D PROTEIN"/>
    <property type="match status" value="1"/>
</dbReference>
<dbReference type="GO" id="GO:0004523">
    <property type="term" value="F:RNA-DNA hybrid ribonuclease activity"/>
    <property type="evidence" value="ECO:0007669"/>
    <property type="project" value="InterPro"/>
</dbReference>
<dbReference type="InterPro" id="IPR002156">
    <property type="entry name" value="RNaseH_domain"/>
</dbReference>
<dbReference type="Gene3D" id="3.30.420.10">
    <property type="entry name" value="Ribonuclease H-like superfamily/Ribonuclease H"/>
    <property type="match status" value="1"/>
</dbReference>
<dbReference type="InterPro" id="IPR036397">
    <property type="entry name" value="RNaseH_sf"/>
</dbReference>
<evidence type="ECO:0000259" key="1">
    <source>
        <dbReference type="Pfam" id="PF13456"/>
    </source>
</evidence>